<sequence>MVGFEGPPGISNYTNLPKKENPPPGKNSTASRKLELFSDNLLSFEENTHSNEISSIVPKVIARPCLKHKDKFARGKVRRRVPYYHADSRIAGAWCHNAFLPAGLRKAKGTFHIKTVSGVLSGKAQIDLNLVKNIEPHKEGSPVHDNNSIHVGTGKYDSCCGALKGGLGNLQVVKSLVQIRNML</sequence>
<name>A0A4S8KL35_DENBC</name>
<dbReference type="Proteomes" id="UP000297245">
    <property type="component" value="Unassembled WGS sequence"/>
</dbReference>
<reference evidence="2 3" key="1">
    <citation type="journal article" date="2019" name="Nat. Ecol. Evol.">
        <title>Megaphylogeny resolves global patterns of mushroom evolution.</title>
        <authorList>
            <person name="Varga T."/>
            <person name="Krizsan K."/>
            <person name="Foldi C."/>
            <person name="Dima B."/>
            <person name="Sanchez-Garcia M."/>
            <person name="Sanchez-Ramirez S."/>
            <person name="Szollosi G.J."/>
            <person name="Szarkandi J.G."/>
            <person name="Papp V."/>
            <person name="Albert L."/>
            <person name="Andreopoulos W."/>
            <person name="Angelini C."/>
            <person name="Antonin V."/>
            <person name="Barry K.W."/>
            <person name="Bougher N.L."/>
            <person name="Buchanan P."/>
            <person name="Buyck B."/>
            <person name="Bense V."/>
            <person name="Catcheside P."/>
            <person name="Chovatia M."/>
            <person name="Cooper J."/>
            <person name="Damon W."/>
            <person name="Desjardin D."/>
            <person name="Finy P."/>
            <person name="Geml J."/>
            <person name="Haridas S."/>
            <person name="Hughes K."/>
            <person name="Justo A."/>
            <person name="Karasinski D."/>
            <person name="Kautmanova I."/>
            <person name="Kiss B."/>
            <person name="Kocsube S."/>
            <person name="Kotiranta H."/>
            <person name="LaButti K.M."/>
            <person name="Lechner B.E."/>
            <person name="Liimatainen K."/>
            <person name="Lipzen A."/>
            <person name="Lukacs Z."/>
            <person name="Mihaltcheva S."/>
            <person name="Morgado L.N."/>
            <person name="Niskanen T."/>
            <person name="Noordeloos M.E."/>
            <person name="Ohm R.A."/>
            <person name="Ortiz-Santana B."/>
            <person name="Ovrebo C."/>
            <person name="Racz N."/>
            <person name="Riley R."/>
            <person name="Savchenko A."/>
            <person name="Shiryaev A."/>
            <person name="Soop K."/>
            <person name="Spirin V."/>
            <person name="Szebenyi C."/>
            <person name="Tomsovsky M."/>
            <person name="Tulloss R.E."/>
            <person name="Uehling J."/>
            <person name="Grigoriev I.V."/>
            <person name="Vagvolgyi C."/>
            <person name="Papp T."/>
            <person name="Martin F.M."/>
            <person name="Miettinen O."/>
            <person name="Hibbett D.S."/>
            <person name="Nagy L.G."/>
        </authorList>
    </citation>
    <scope>NUCLEOTIDE SEQUENCE [LARGE SCALE GENOMIC DNA]</scope>
    <source>
        <strain evidence="2 3">CBS 962.96</strain>
    </source>
</reference>
<evidence type="ECO:0000313" key="2">
    <source>
        <dbReference type="EMBL" id="THU76220.1"/>
    </source>
</evidence>
<gene>
    <name evidence="2" type="ORF">K435DRAFT_813605</name>
</gene>
<evidence type="ECO:0000313" key="3">
    <source>
        <dbReference type="Proteomes" id="UP000297245"/>
    </source>
</evidence>
<dbReference type="EMBL" id="ML181072">
    <property type="protein sequence ID" value="THU76220.1"/>
    <property type="molecule type" value="Genomic_DNA"/>
</dbReference>
<proteinExistence type="predicted"/>
<organism evidence="2 3">
    <name type="scientific">Dendrothele bispora (strain CBS 962.96)</name>
    <dbReference type="NCBI Taxonomy" id="1314807"/>
    <lineage>
        <taxon>Eukaryota</taxon>
        <taxon>Fungi</taxon>
        <taxon>Dikarya</taxon>
        <taxon>Basidiomycota</taxon>
        <taxon>Agaricomycotina</taxon>
        <taxon>Agaricomycetes</taxon>
        <taxon>Agaricomycetidae</taxon>
        <taxon>Agaricales</taxon>
        <taxon>Agaricales incertae sedis</taxon>
        <taxon>Dendrothele</taxon>
    </lineage>
</organism>
<feature type="region of interest" description="Disordered" evidence="1">
    <location>
        <begin position="1"/>
        <end position="30"/>
    </location>
</feature>
<protein>
    <submittedName>
        <fullName evidence="2">Uncharacterized protein</fullName>
    </submittedName>
</protein>
<accession>A0A4S8KL35</accession>
<evidence type="ECO:0000256" key="1">
    <source>
        <dbReference type="SAM" id="MobiDB-lite"/>
    </source>
</evidence>
<keyword evidence="3" id="KW-1185">Reference proteome</keyword>
<dbReference type="AlphaFoldDB" id="A0A4S8KL35"/>